<feature type="region of interest" description="Disordered" evidence="1">
    <location>
        <begin position="116"/>
        <end position="159"/>
    </location>
</feature>
<dbReference type="AlphaFoldDB" id="A0A4Z1EHK0"/>
<evidence type="ECO:0000313" key="3">
    <source>
        <dbReference type="Proteomes" id="UP000297910"/>
    </source>
</evidence>
<dbReference type="EMBL" id="PQXI01000978">
    <property type="protein sequence ID" value="TGO10890.1"/>
    <property type="molecule type" value="Genomic_DNA"/>
</dbReference>
<keyword evidence="3" id="KW-1185">Reference proteome</keyword>
<proteinExistence type="predicted"/>
<protein>
    <submittedName>
        <fullName evidence="2">Uncharacterized protein</fullName>
    </submittedName>
</protein>
<sequence length="159" mass="17982">MESWKVFYCRTSSSTHSLGRECMESTSSRLGLSLHPDGSEDSELKIRDLPDFEIGDFTRIESVTQIDTLPALETSERIEEEAIITNGHTLDDLPPSQMTLRCRALHTATYHTNKEKEEGISGYFDSDNEVTTSTEDDTDSDQSLDLNEFESDNDEDMNM</sequence>
<dbReference type="Proteomes" id="UP000297910">
    <property type="component" value="Unassembled WGS sequence"/>
</dbReference>
<feature type="compositionally biased region" description="Acidic residues" evidence="1">
    <location>
        <begin position="134"/>
        <end position="159"/>
    </location>
</feature>
<comment type="caution">
    <text evidence="2">The sequence shown here is derived from an EMBL/GenBank/DDBJ whole genome shotgun (WGS) entry which is preliminary data.</text>
</comment>
<evidence type="ECO:0000256" key="1">
    <source>
        <dbReference type="SAM" id="MobiDB-lite"/>
    </source>
</evidence>
<organism evidence="2 3">
    <name type="scientific">Botrytis paeoniae</name>
    <dbReference type="NCBI Taxonomy" id="278948"/>
    <lineage>
        <taxon>Eukaryota</taxon>
        <taxon>Fungi</taxon>
        <taxon>Dikarya</taxon>
        <taxon>Ascomycota</taxon>
        <taxon>Pezizomycotina</taxon>
        <taxon>Leotiomycetes</taxon>
        <taxon>Helotiales</taxon>
        <taxon>Sclerotiniaceae</taxon>
        <taxon>Botrytis</taxon>
    </lineage>
</organism>
<accession>A0A4Z1EHK0</accession>
<gene>
    <name evidence="2" type="ORF">BPAE_0981g00010</name>
</gene>
<evidence type="ECO:0000313" key="2">
    <source>
        <dbReference type="EMBL" id="TGO10890.1"/>
    </source>
</evidence>
<reference evidence="2 3" key="1">
    <citation type="submission" date="2017-12" db="EMBL/GenBank/DDBJ databases">
        <title>Comparative genomics of Botrytis spp.</title>
        <authorList>
            <person name="Valero-Jimenez C.A."/>
            <person name="Tapia P."/>
            <person name="Veloso J."/>
            <person name="Silva-Moreno E."/>
            <person name="Staats M."/>
            <person name="Valdes J.H."/>
            <person name="Van Kan J.A.L."/>
        </authorList>
    </citation>
    <scope>NUCLEOTIDE SEQUENCE [LARGE SCALE GENOMIC DNA]</scope>
    <source>
        <strain evidence="2 3">Bp0003</strain>
    </source>
</reference>
<name>A0A4Z1EHK0_9HELO</name>